<organism evidence="3 4">
    <name type="scientific">Magallana gigas</name>
    <name type="common">Pacific oyster</name>
    <name type="synonym">Crassostrea gigas</name>
    <dbReference type="NCBI Taxonomy" id="29159"/>
    <lineage>
        <taxon>Eukaryota</taxon>
        <taxon>Metazoa</taxon>
        <taxon>Spiralia</taxon>
        <taxon>Lophotrochozoa</taxon>
        <taxon>Mollusca</taxon>
        <taxon>Bivalvia</taxon>
        <taxon>Autobranchia</taxon>
        <taxon>Pteriomorphia</taxon>
        <taxon>Ostreida</taxon>
        <taxon>Ostreoidea</taxon>
        <taxon>Ostreidae</taxon>
        <taxon>Magallana</taxon>
    </lineage>
</organism>
<dbReference type="Proteomes" id="UP000005408">
    <property type="component" value="Unassembled WGS sequence"/>
</dbReference>
<evidence type="ECO:0000259" key="2">
    <source>
        <dbReference type="Pfam" id="PF26116"/>
    </source>
</evidence>
<feature type="domain" description="FAM13A-like" evidence="2">
    <location>
        <begin position="13"/>
        <end position="81"/>
    </location>
</feature>
<dbReference type="InterPro" id="IPR059029">
    <property type="entry name" value="FAM13A_dom"/>
</dbReference>
<comment type="similarity">
    <text evidence="1">Belongs to the FAM13 family.</text>
</comment>
<protein>
    <recommendedName>
        <fullName evidence="2">FAM13A-like domain-containing protein</fullName>
    </recommendedName>
</protein>
<evidence type="ECO:0000313" key="3">
    <source>
        <dbReference type="EnsemblMetazoa" id="G3206.2:cds"/>
    </source>
</evidence>
<dbReference type="PANTHER" id="PTHR15904:SF17">
    <property type="entry name" value="RHO-GAP DOMAIN-CONTAINING PROTEIN"/>
    <property type="match status" value="1"/>
</dbReference>
<keyword evidence="4" id="KW-1185">Reference proteome</keyword>
<dbReference type="AlphaFoldDB" id="A0A8W8M6S3"/>
<reference evidence="3" key="1">
    <citation type="submission" date="2022-08" db="UniProtKB">
        <authorList>
            <consortium name="EnsemblMetazoa"/>
        </authorList>
    </citation>
    <scope>IDENTIFICATION</scope>
    <source>
        <strain evidence="3">05x7-T-G4-1.051#20</strain>
    </source>
</reference>
<proteinExistence type="inferred from homology"/>
<sequence length="88" mass="10508">SPQNQEPNLHEMSISELQDELLKSKGEKKRIRRTLRNFEEDFFQKNGRKVQRDDREPLQTEYTCYKQVKAKLKLLEALLSKLQTTDEV</sequence>
<dbReference type="EnsemblMetazoa" id="G3206.2">
    <property type="protein sequence ID" value="G3206.2:cds"/>
    <property type="gene ID" value="G3206"/>
</dbReference>
<dbReference type="InterPro" id="IPR039102">
    <property type="entry name" value="FAM13"/>
</dbReference>
<accession>A0A8W8M6S3</accession>
<dbReference type="Pfam" id="PF26116">
    <property type="entry name" value="FAM13A"/>
    <property type="match status" value="1"/>
</dbReference>
<name>A0A8W8M6S3_MAGGI</name>
<evidence type="ECO:0000313" key="4">
    <source>
        <dbReference type="Proteomes" id="UP000005408"/>
    </source>
</evidence>
<dbReference type="PANTHER" id="PTHR15904">
    <property type="entry name" value="FAM13"/>
    <property type="match status" value="1"/>
</dbReference>
<evidence type="ECO:0000256" key="1">
    <source>
        <dbReference type="ARBA" id="ARBA00007549"/>
    </source>
</evidence>